<name>A0A199V7F9_ANACO</name>
<comment type="caution">
    <text evidence="1">The sequence shown here is derived from an EMBL/GenBank/DDBJ whole genome shotgun (WGS) entry which is preliminary data.</text>
</comment>
<dbReference type="AlphaFoldDB" id="A0A199V7F9"/>
<dbReference type="PANTHER" id="PTHR13520:SF0">
    <property type="entry name" value="RAD50-INTERACTING PROTEIN 1"/>
    <property type="match status" value="1"/>
</dbReference>
<dbReference type="Pfam" id="PF04437">
    <property type="entry name" value="RINT1_TIP1"/>
    <property type="match status" value="1"/>
</dbReference>
<dbReference type="PANTHER" id="PTHR13520">
    <property type="entry name" value="RAD50-INTERACTING PROTEIN 1 RINT-1"/>
    <property type="match status" value="1"/>
</dbReference>
<dbReference type="PROSITE" id="PS51386">
    <property type="entry name" value="RINT1_TIP20"/>
    <property type="match status" value="1"/>
</dbReference>
<dbReference type="GO" id="GO:0070939">
    <property type="term" value="C:Dsl1/NZR complex"/>
    <property type="evidence" value="ECO:0007669"/>
    <property type="project" value="InterPro"/>
</dbReference>
<dbReference type="EMBL" id="LSRQ01002888">
    <property type="protein sequence ID" value="OAY73014.1"/>
    <property type="molecule type" value="Genomic_DNA"/>
</dbReference>
<dbReference type="Gene3D" id="1.20.58.670">
    <property type="entry name" value="Dsl1p vesicle tethering complex, Tip20p subunit, domain D"/>
    <property type="match status" value="1"/>
</dbReference>
<dbReference type="GO" id="GO:0060628">
    <property type="term" value="P:regulation of ER to Golgi vesicle-mediated transport"/>
    <property type="evidence" value="ECO:0007669"/>
    <property type="project" value="TreeGrafter"/>
</dbReference>
<protein>
    <submittedName>
        <fullName evidence="1">RINT1-like protein MAG2L</fullName>
    </submittedName>
</protein>
<dbReference type="InterPro" id="IPR007528">
    <property type="entry name" value="RINT1_Tip20"/>
</dbReference>
<dbReference type="InterPro" id="IPR042044">
    <property type="entry name" value="EXOC6PINT-1/Sec15/Tip20_C_dom2"/>
</dbReference>
<evidence type="ECO:0000313" key="1">
    <source>
        <dbReference type="EMBL" id="OAY73014.1"/>
    </source>
</evidence>
<accession>A0A199V7F9</accession>
<dbReference type="STRING" id="4615.A0A199V7F9"/>
<gene>
    <name evidence="1" type="ORF">ACMD2_02574</name>
</gene>
<dbReference type="GO" id="GO:0006888">
    <property type="term" value="P:endoplasmic reticulum to Golgi vesicle-mediated transport"/>
    <property type="evidence" value="ECO:0007669"/>
    <property type="project" value="InterPro"/>
</dbReference>
<dbReference type="GO" id="GO:0006890">
    <property type="term" value="P:retrograde vesicle-mediated transport, Golgi to endoplasmic reticulum"/>
    <property type="evidence" value="ECO:0007669"/>
    <property type="project" value="InterPro"/>
</dbReference>
<dbReference type="Proteomes" id="UP000092600">
    <property type="component" value="Unassembled WGS sequence"/>
</dbReference>
<sequence>MAEPPKWSAPDAVSRRLLGFLDEHFKSHGDLHKAPSLAAQLSRECADRERGLRLLEEKLSRASSAWLARSNEVRAILRRVGHLAEGSFPRRSRGADVGEGDVELGQLPLLAKEIGRIETVRLYAATPCSAVSFMYINTPSDISETTLQLEALVGDLEDAAFAVVSQTPKTNTALSLRRASNLNDTVSVLICCKEILNANISLFIMQDIMWKQEKLLLAIKIMKDIEHVLVRVSKSRPRWANLVKAVDSRVEKTLAILRPQALNDHRALLAALGWPPPLLTSDIEGDRSSEMLNPLFLMHGEKKEMYSQNFLALCALQHLQAQREARHYMDFTKQSCYRDDLWAIDELVHPVSLKMEYHFSKWSDQPKFVFALVYKVTKDFMDGVDSVLQPLIDQARLVGLSAKEAWVTAMVKILLAYLERRVFPVLVSTYHNSDENLEVSSSWLDLLDLIITFDKRMQVLSSSGIKLTGPFLELEGFSRSLSILSVFNEHSDWLQIWAEIELKIANDNLEPELEDERSWLCRIGKQSEFGYKEEVDIFLLSTREDYKAPPIADSVIKVALAMIERGQTLPSKRMRSQFARSSATIFLNNFFVILLQRCRDLELMTAAIQDEALLRVACTVNASRYCESVIREWDEEVTFLEMTGDGNNNQQHPRLFFADEIGYLIKLETDCLEEIMSVLLLEFDAQCWDYIRNIDQWEKELSEPKVPVMDEYNLGISPGFVQALDMLRDHIEKLKLYLNSKDFLDLWRSIAEGLDYFVFSSIPWSDVKFSRSGVYQFKADMRALFHVFRPLCVRPEAFFPLISNSLKLLTITPKDVDYFLRVLVTDERRKKEWLLQQELHHLTINQAESILRNRKFGE</sequence>
<reference evidence="1 2" key="1">
    <citation type="journal article" date="2016" name="DNA Res.">
        <title>The draft genome of MD-2 pineapple using hybrid error correction of long reads.</title>
        <authorList>
            <person name="Redwan R.M."/>
            <person name="Saidin A."/>
            <person name="Kumar S.V."/>
        </authorList>
    </citation>
    <scope>NUCLEOTIDE SEQUENCE [LARGE SCALE GENOMIC DNA]</scope>
    <source>
        <strain evidence="2">cv. MD2</strain>
        <tissue evidence="1">Leaf</tissue>
    </source>
</reference>
<organism evidence="1 2">
    <name type="scientific">Ananas comosus</name>
    <name type="common">Pineapple</name>
    <name type="synonym">Ananas ananas</name>
    <dbReference type="NCBI Taxonomy" id="4615"/>
    <lineage>
        <taxon>Eukaryota</taxon>
        <taxon>Viridiplantae</taxon>
        <taxon>Streptophyta</taxon>
        <taxon>Embryophyta</taxon>
        <taxon>Tracheophyta</taxon>
        <taxon>Spermatophyta</taxon>
        <taxon>Magnoliopsida</taxon>
        <taxon>Liliopsida</taxon>
        <taxon>Poales</taxon>
        <taxon>Bromeliaceae</taxon>
        <taxon>Bromelioideae</taxon>
        <taxon>Ananas</taxon>
    </lineage>
</organism>
<proteinExistence type="predicted"/>
<evidence type="ECO:0000313" key="2">
    <source>
        <dbReference type="Proteomes" id="UP000092600"/>
    </source>
</evidence>